<dbReference type="CDD" id="cd13530">
    <property type="entry name" value="PBP2_peptides_like"/>
    <property type="match status" value="1"/>
</dbReference>
<dbReference type="PROSITE" id="PS51318">
    <property type="entry name" value="TAT"/>
    <property type="match status" value="1"/>
</dbReference>
<comment type="caution">
    <text evidence="8">The sequence shown here is derived from an EMBL/GenBank/DDBJ whole genome shotgun (WGS) entry which is preliminary data.</text>
</comment>
<reference evidence="8 9" key="1">
    <citation type="submission" date="2019-09" db="EMBL/GenBank/DDBJ databases">
        <title>Segnochrobactrum spirostomi gen. nov., sp. nov., isolated from the ciliate Spirostomum cf. yagiui and description of a novel family, Segnochrobactraceae fam. nov. within the order Rhizobiales of the class Alphaproteobacteria.</title>
        <authorList>
            <person name="Akter S."/>
            <person name="Shazib S.U.A."/>
            <person name="Shin M.K."/>
        </authorList>
    </citation>
    <scope>NUCLEOTIDE SEQUENCE [LARGE SCALE GENOMIC DNA]</scope>
    <source>
        <strain evidence="8 9">Sp-1</strain>
    </source>
</reference>
<evidence type="ECO:0000313" key="9">
    <source>
        <dbReference type="Proteomes" id="UP000332515"/>
    </source>
</evidence>
<dbReference type="Pfam" id="PF00497">
    <property type="entry name" value="SBP_bac_3"/>
    <property type="match status" value="1"/>
</dbReference>
<dbReference type="SMART" id="SM00062">
    <property type="entry name" value="PBPb"/>
    <property type="match status" value="1"/>
</dbReference>
<dbReference type="GO" id="GO:0030313">
    <property type="term" value="C:cell envelope"/>
    <property type="evidence" value="ECO:0007669"/>
    <property type="project" value="UniProtKB-SubCell"/>
</dbReference>
<dbReference type="PANTHER" id="PTHR35936:SF17">
    <property type="entry name" value="ARGININE-BINDING EXTRACELLULAR PROTEIN ARTP"/>
    <property type="match status" value="1"/>
</dbReference>
<keyword evidence="3 5" id="KW-0732">Signal</keyword>
<evidence type="ECO:0000313" key="8">
    <source>
        <dbReference type="EMBL" id="MQT13615.1"/>
    </source>
</evidence>
<feature type="domain" description="Ionotropic glutamate receptor C-terminal" evidence="7">
    <location>
        <begin position="33"/>
        <end position="252"/>
    </location>
</feature>
<dbReference type="InterPro" id="IPR001638">
    <property type="entry name" value="Solute-binding_3/MltF_N"/>
</dbReference>
<dbReference type="InterPro" id="IPR006311">
    <property type="entry name" value="TAT_signal"/>
</dbReference>
<dbReference type="Gene3D" id="3.40.190.10">
    <property type="entry name" value="Periplasmic binding protein-like II"/>
    <property type="match status" value="2"/>
</dbReference>
<organism evidence="8 9">
    <name type="scientific">Segnochrobactrum spirostomi</name>
    <dbReference type="NCBI Taxonomy" id="2608987"/>
    <lineage>
        <taxon>Bacteria</taxon>
        <taxon>Pseudomonadati</taxon>
        <taxon>Pseudomonadota</taxon>
        <taxon>Alphaproteobacteria</taxon>
        <taxon>Hyphomicrobiales</taxon>
        <taxon>Segnochrobactraceae</taxon>
        <taxon>Segnochrobactrum</taxon>
    </lineage>
</organism>
<dbReference type="InterPro" id="IPR018313">
    <property type="entry name" value="SBP_3_CS"/>
</dbReference>
<sequence>MINPTRRLLVAAAAALGLAALAAPALPAHAEETLVVGAYPANPPWENKTPDGGFEGFEVDLAKGIAERLGMKIEFQDLGFQALFAAVSSGRIDMAISSISITNDRLKNQAFTQGYYDSDMALVANGDTSMKSLADVKGKTLGAIATSVGEAWIKTNTDKYGIAEYKSYDTQQNLLLDTQSGRVDGAVGDIAGFQFAFTKMKGMKVVDVIPTGDKFGIMLRKGSPLLEKVNDAISAMKKDGTLEKLHEKWLGAPAAPTSAVNTVLPIPQAQ</sequence>
<evidence type="ECO:0000256" key="5">
    <source>
        <dbReference type="SAM" id="SignalP"/>
    </source>
</evidence>
<name>A0A6A7Y4G3_9HYPH</name>
<evidence type="ECO:0000259" key="7">
    <source>
        <dbReference type="SMART" id="SM00079"/>
    </source>
</evidence>
<dbReference type="RefSeq" id="WP_153482566.1">
    <property type="nucleotide sequence ID" value="NZ_VWNA01000001.1"/>
</dbReference>
<feature type="domain" description="Solute-binding protein family 3/N-terminal" evidence="6">
    <location>
        <begin position="33"/>
        <end position="253"/>
    </location>
</feature>
<proteinExistence type="inferred from homology"/>
<evidence type="ECO:0000256" key="2">
    <source>
        <dbReference type="ARBA" id="ARBA00010333"/>
    </source>
</evidence>
<dbReference type="EMBL" id="VWNA01000001">
    <property type="protein sequence ID" value="MQT13615.1"/>
    <property type="molecule type" value="Genomic_DNA"/>
</dbReference>
<comment type="subcellular location">
    <subcellularLocation>
        <location evidence="1">Cell envelope</location>
    </subcellularLocation>
</comment>
<feature type="chain" id="PRO_5025672254" evidence="5">
    <location>
        <begin position="31"/>
        <end position="270"/>
    </location>
</feature>
<accession>A0A6A7Y4G3</accession>
<dbReference type="SUPFAM" id="SSF53850">
    <property type="entry name" value="Periplasmic binding protein-like II"/>
    <property type="match status" value="1"/>
</dbReference>
<keyword evidence="9" id="KW-1185">Reference proteome</keyword>
<evidence type="ECO:0000256" key="1">
    <source>
        <dbReference type="ARBA" id="ARBA00004196"/>
    </source>
</evidence>
<feature type="signal peptide" evidence="5">
    <location>
        <begin position="1"/>
        <end position="30"/>
    </location>
</feature>
<evidence type="ECO:0000256" key="3">
    <source>
        <dbReference type="ARBA" id="ARBA00022729"/>
    </source>
</evidence>
<evidence type="ECO:0000259" key="6">
    <source>
        <dbReference type="SMART" id="SM00062"/>
    </source>
</evidence>
<evidence type="ECO:0000256" key="4">
    <source>
        <dbReference type="RuleBase" id="RU003744"/>
    </source>
</evidence>
<gene>
    <name evidence="8" type="ORF">F0357_13390</name>
</gene>
<dbReference type="InterPro" id="IPR001320">
    <property type="entry name" value="Iontro_rcpt_C"/>
</dbReference>
<dbReference type="GO" id="GO:0016020">
    <property type="term" value="C:membrane"/>
    <property type="evidence" value="ECO:0007669"/>
    <property type="project" value="InterPro"/>
</dbReference>
<dbReference type="PANTHER" id="PTHR35936">
    <property type="entry name" value="MEMBRANE-BOUND LYTIC MUREIN TRANSGLYCOSYLASE F"/>
    <property type="match status" value="1"/>
</dbReference>
<dbReference type="AlphaFoldDB" id="A0A6A7Y4G3"/>
<dbReference type="SMART" id="SM00079">
    <property type="entry name" value="PBPe"/>
    <property type="match status" value="1"/>
</dbReference>
<dbReference type="Proteomes" id="UP000332515">
    <property type="component" value="Unassembled WGS sequence"/>
</dbReference>
<protein>
    <submittedName>
        <fullName evidence="8">Amino acid ABC transporter substrate-binding protein</fullName>
    </submittedName>
</protein>
<dbReference type="GO" id="GO:0015276">
    <property type="term" value="F:ligand-gated monoatomic ion channel activity"/>
    <property type="evidence" value="ECO:0007669"/>
    <property type="project" value="InterPro"/>
</dbReference>
<dbReference type="PROSITE" id="PS01039">
    <property type="entry name" value="SBP_BACTERIAL_3"/>
    <property type="match status" value="1"/>
</dbReference>
<comment type="similarity">
    <text evidence="2 4">Belongs to the bacterial solute-binding protein 3 family.</text>
</comment>